<gene>
    <name evidence="16" type="ORF">SAMN05421742_101245</name>
</gene>
<dbReference type="SUPFAM" id="SSF55811">
    <property type="entry name" value="Nudix"/>
    <property type="match status" value="1"/>
</dbReference>
<dbReference type="Gene3D" id="3.90.79.10">
    <property type="entry name" value="Nucleoside Triphosphate Pyrophosphohydrolase"/>
    <property type="match status" value="1"/>
</dbReference>
<evidence type="ECO:0000256" key="12">
    <source>
        <dbReference type="ARBA" id="ARBA00049546"/>
    </source>
</evidence>
<dbReference type="PROSITE" id="PS00893">
    <property type="entry name" value="NUDIX_BOX"/>
    <property type="match status" value="1"/>
</dbReference>
<evidence type="ECO:0000256" key="8">
    <source>
        <dbReference type="ARBA" id="ARBA00025164"/>
    </source>
</evidence>
<keyword evidence="7 13" id="KW-0460">Magnesium</keyword>
<protein>
    <recommendedName>
        <fullName evidence="4">ADP-ribose pyrophosphatase</fullName>
        <ecNumber evidence="3">3.6.1.13</ecNumber>
    </recommendedName>
    <alternativeName>
        <fullName evidence="9">ADP-ribose diphosphatase</fullName>
    </alternativeName>
    <alternativeName>
        <fullName evidence="11">ADP-ribose phosphohydrolase</fullName>
    </alternativeName>
    <alternativeName>
        <fullName evidence="10">Adenosine diphosphoribose pyrophosphatase</fullName>
    </alternativeName>
</protein>
<feature type="binding site" evidence="13">
    <location>
        <position position="96"/>
    </location>
    <ligand>
        <name>Mg(2+)</name>
        <dbReference type="ChEBI" id="CHEBI:18420"/>
        <label>1</label>
    </ligand>
</feature>
<dbReference type="GO" id="GO:0019693">
    <property type="term" value="P:ribose phosphate metabolic process"/>
    <property type="evidence" value="ECO:0007669"/>
    <property type="project" value="TreeGrafter"/>
</dbReference>
<evidence type="ECO:0000259" key="15">
    <source>
        <dbReference type="PROSITE" id="PS51462"/>
    </source>
</evidence>
<reference evidence="17" key="1">
    <citation type="submission" date="2016-10" db="EMBL/GenBank/DDBJ databases">
        <authorList>
            <person name="Varghese N."/>
            <person name="Submissions S."/>
        </authorList>
    </citation>
    <scope>NUCLEOTIDE SEQUENCE [LARGE SCALE GENOMIC DNA]</scope>
    <source>
        <strain evidence="17">930I</strain>
    </source>
</reference>
<dbReference type="GO" id="GO:0047631">
    <property type="term" value="F:ADP-ribose diphosphatase activity"/>
    <property type="evidence" value="ECO:0007669"/>
    <property type="project" value="UniProtKB-EC"/>
</dbReference>
<dbReference type="InterPro" id="IPR000086">
    <property type="entry name" value="NUDIX_hydrolase_dom"/>
</dbReference>
<dbReference type="Proteomes" id="UP000217076">
    <property type="component" value="Unassembled WGS sequence"/>
</dbReference>
<dbReference type="PANTHER" id="PTHR11839">
    <property type="entry name" value="UDP/ADP-SUGAR PYROPHOSPHATASE"/>
    <property type="match status" value="1"/>
</dbReference>
<comment type="similarity">
    <text evidence="2">Belongs to the Nudix hydrolase family. NudF subfamily.</text>
</comment>
<dbReference type="InterPro" id="IPR004385">
    <property type="entry name" value="NDP_pyrophosphatase"/>
</dbReference>
<dbReference type="GO" id="GO:0046872">
    <property type="term" value="F:metal ion binding"/>
    <property type="evidence" value="ECO:0007669"/>
    <property type="project" value="UniProtKB-KW"/>
</dbReference>
<dbReference type="PROSITE" id="PS51462">
    <property type="entry name" value="NUDIX"/>
    <property type="match status" value="1"/>
</dbReference>
<dbReference type="GO" id="GO:0005829">
    <property type="term" value="C:cytosol"/>
    <property type="evidence" value="ECO:0007669"/>
    <property type="project" value="TreeGrafter"/>
</dbReference>
<comment type="cofactor">
    <cofactor evidence="1 13">
        <name>Mg(2+)</name>
        <dbReference type="ChEBI" id="CHEBI:18420"/>
    </cofactor>
</comment>
<dbReference type="GO" id="GO:0019144">
    <property type="term" value="F:ADP-sugar diphosphatase activity"/>
    <property type="evidence" value="ECO:0007669"/>
    <property type="project" value="TreeGrafter"/>
</dbReference>
<evidence type="ECO:0000256" key="4">
    <source>
        <dbReference type="ARBA" id="ARBA00013297"/>
    </source>
</evidence>
<keyword evidence="5 13" id="KW-0479">Metal-binding</keyword>
<accession>A0A1G7U871</accession>
<keyword evidence="17" id="KW-1185">Reference proteome</keyword>
<comment type="function">
    <text evidence="8">Acts on ADP-mannose and ADP-glucose as well as ADP-ribose. Prevents glycogen biosynthesis. The reaction catalyzed by this enzyme is a limiting step of the gluconeogenic process.</text>
</comment>
<proteinExistence type="inferred from homology"/>
<dbReference type="CDD" id="cd24155">
    <property type="entry name" value="NUDIX_ADPRase"/>
    <property type="match status" value="1"/>
</dbReference>
<feature type="binding site" evidence="13">
    <location>
        <position position="164"/>
    </location>
    <ligand>
        <name>Mg(2+)</name>
        <dbReference type="ChEBI" id="CHEBI:18420"/>
        <label>1</label>
    </ligand>
</feature>
<evidence type="ECO:0000256" key="5">
    <source>
        <dbReference type="ARBA" id="ARBA00022723"/>
    </source>
</evidence>
<evidence type="ECO:0000256" key="13">
    <source>
        <dbReference type="PIRSR" id="PIRSR604385-2"/>
    </source>
</evidence>
<dbReference type="InterPro" id="IPR020084">
    <property type="entry name" value="NUDIX_hydrolase_CS"/>
</dbReference>
<dbReference type="STRING" id="83401.SAMN05421742_101245"/>
<feature type="domain" description="Nudix hydrolase" evidence="15">
    <location>
        <begin position="55"/>
        <end position="199"/>
    </location>
</feature>
<evidence type="ECO:0000256" key="9">
    <source>
        <dbReference type="ARBA" id="ARBA00030162"/>
    </source>
</evidence>
<dbReference type="NCBIfam" id="TIGR00052">
    <property type="entry name" value="nudix-type nucleoside diphosphatase, YffH/AdpP family"/>
    <property type="match status" value="1"/>
</dbReference>
<dbReference type="EMBL" id="FNCV01000001">
    <property type="protein sequence ID" value="SDG43776.1"/>
    <property type="molecule type" value="Genomic_DNA"/>
</dbReference>
<sequence>MSRRPIPPDPAPPEGVEHLGRELLHDGFLPVEKRTLRHRLFAGGWSQPLTREVVRRGVAVAVIPYDPVRRRVVLIEQFRIGAQLADQPAWQVEVVAGLVEPGEDHAAVARRELQEEAGLEALDLEPVQGVVASPGAMDETVWLYAARVDAEAAQGIHGLDHEGEDIRVFTVSLDELADLVDRGGLTNSTTLIAALWLLRHHGDLDAAWTG</sequence>
<feature type="short sequence motif" description="Nudix box" evidence="14">
    <location>
        <begin position="97"/>
        <end position="119"/>
    </location>
</feature>
<evidence type="ECO:0000313" key="17">
    <source>
        <dbReference type="Proteomes" id="UP000217076"/>
    </source>
</evidence>
<evidence type="ECO:0000313" key="16">
    <source>
        <dbReference type="EMBL" id="SDG43776.1"/>
    </source>
</evidence>
<feature type="binding site" evidence="13">
    <location>
        <position position="116"/>
    </location>
    <ligand>
        <name>Mg(2+)</name>
        <dbReference type="ChEBI" id="CHEBI:18420"/>
        <label>1</label>
    </ligand>
</feature>
<dbReference type="Pfam" id="PF00293">
    <property type="entry name" value="NUDIX"/>
    <property type="match status" value="1"/>
</dbReference>
<dbReference type="InterPro" id="IPR015797">
    <property type="entry name" value="NUDIX_hydrolase-like_dom_sf"/>
</dbReference>
<evidence type="ECO:0000256" key="1">
    <source>
        <dbReference type="ARBA" id="ARBA00001946"/>
    </source>
</evidence>
<evidence type="ECO:0000256" key="3">
    <source>
        <dbReference type="ARBA" id="ARBA00012453"/>
    </source>
</evidence>
<evidence type="ECO:0000256" key="7">
    <source>
        <dbReference type="ARBA" id="ARBA00022842"/>
    </source>
</evidence>
<dbReference type="RefSeq" id="WP_176787511.1">
    <property type="nucleotide sequence ID" value="NZ_FNCV01000001.1"/>
</dbReference>
<evidence type="ECO:0000256" key="2">
    <source>
        <dbReference type="ARBA" id="ARBA00007482"/>
    </source>
</evidence>
<evidence type="ECO:0000256" key="11">
    <source>
        <dbReference type="ARBA" id="ARBA00033056"/>
    </source>
</evidence>
<dbReference type="EC" id="3.6.1.13" evidence="3"/>
<organism evidence="16 17">
    <name type="scientific">Roseospirillum parvum</name>
    <dbReference type="NCBI Taxonomy" id="83401"/>
    <lineage>
        <taxon>Bacteria</taxon>
        <taxon>Pseudomonadati</taxon>
        <taxon>Pseudomonadota</taxon>
        <taxon>Alphaproteobacteria</taxon>
        <taxon>Rhodospirillales</taxon>
        <taxon>Rhodospirillaceae</taxon>
        <taxon>Roseospirillum</taxon>
    </lineage>
</organism>
<evidence type="ECO:0000256" key="10">
    <source>
        <dbReference type="ARBA" id="ARBA00030308"/>
    </source>
</evidence>
<evidence type="ECO:0000256" key="6">
    <source>
        <dbReference type="ARBA" id="ARBA00022801"/>
    </source>
</evidence>
<dbReference type="PANTHER" id="PTHR11839:SF5">
    <property type="entry name" value="ADP-RIBOSE PYROPHOSPHATASE"/>
    <property type="match status" value="1"/>
</dbReference>
<comment type="catalytic activity">
    <reaction evidence="12">
        <text>ADP-D-ribose + H2O = D-ribose 5-phosphate + AMP + 2 H(+)</text>
        <dbReference type="Rhea" id="RHEA:10412"/>
        <dbReference type="ChEBI" id="CHEBI:15377"/>
        <dbReference type="ChEBI" id="CHEBI:15378"/>
        <dbReference type="ChEBI" id="CHEBI:57967"/>
        <dbReference type="ChEBI" id="CHEBI:78346"/>
        <dbReference type="ChEBI" id="CHEBI:456215"/>
        <dbReference type="EC" id="3.6.1.13"/>
    </reaction>
</comment>
<feature type="binding site" evidence="13">
    <location>
        <position position="112"/>
    </location>
    <ligand>
        <name>Mg(2+)</name>
        <dbReference type="ChEBI" id="CHEBI:18420"/>
        <label>1</label>
    </ligand>
</feature>
<dbReference type="GO" id="GO:0006753">
    <property type="term" value="P:nucleoside phosphate metabolic process"/>
    <property type="evidence" value="ECO:0007669"/>
    <property type="project" value="TreeGrafter"/>
</dbReference>
<name>A0A1G7U871_9PROT</name>
<keyword evidence="6" id="KW-0378">Hydrolase</keyword>
<dbReference type="AlphaFoldDB" id="A0A1G7U871"/>
<evidence type="ECO:0000256" key="14">
    <source>
        <dbReference type="PIRSR" id="PIRSR604385-3"/>
    </source>
</evidence>